<dbReference type="CDD" id="cd06170">
    <property type="entry name" value="LuxR_C_like"/>
    <property type="match status" value="1"/>
</dbReference>
<dbReference type="PROSITE" id="PS50043">
    <property type="entry name" value="HTH_LUXR_2"/>
    <property type="match status" value="1"/>
</dbReference>
<organism evidence="6 8">
    <name type="scientific">Rubrobacter radiotolerans</name>
    <name type="common">Arthrobacter radiotolerans</name>
    <dbReference type="NCBI Taxonomy" id="42256"/>
    <lineage>
        <taxon>Bacteria</taxon>
        <taxon>Bacillati</taxon>
        <taxon>Actinomycetota</taxon>
        <taxon>Rubrobacteria</taxon>
        <taxon>Rubrobacterales</taxon>
        <taxon>Rubrobacteraceae</taxon>
        <taxon>Rubrobacter</taxon>
    </lineage>
</organism>
<dbReference type="Gene3D" id="3.40.50.2300">
    <property type="match status" value="1"/>
</dbReference>
<dbReference type="OrthoDB" id="9808843at2"/>
<dbReference type="Pfam" id="PF00072">
    <property type="entry name" value="Response_reg"/>
    <property type="match status" value="1"/>
</dbReference>
<reference evidence="6 8" key="1">
    <citation type="submission" date="2014-03" db="EMBL/GenBank/DDBJ databases">
        <title>Complete genome sequence of the Radio-Resistant Rubrobacter radiotolerans RSPS-4.</title>
        <authorList>
            <person name="Egas C.C."/>
            <person name="Barroso C.C."/>
            <person name="Froufe H.J.C."/>
            <person name="Pacheco J.J."/>
            <person name="Albuquerque L.L."/>
            <person name="da Costa M.M.S."/>
        </authorList>
    </citation>
    <scope>NUCLEOTIDE SEQUENCE [LARGE SCALE GENOMIC DNA]</scope>
    <source>
        <strain evidence="6 8">RSPS-4</strain>
    </source>
</reference>
<dbReference type="InterPro" id="IPR011006">
    <property type="entry name" value="CheY-like_superfamily"/>
</dbReference>
<dbReference type="SMART" id="SM00421">
    <property type="entry name" value="HTH_LUXR"/>
    <property type="match status" value="1"/>
</dbReference>
<feature type="modified residue" description="4-aspartylphosphate" evidence="3">
    <location>
        <position position="68"/>
    </location>
</feature>
<dbReference type="PANTHER" id="PTHR43214">
    <property type="entry name" value="TWO-COMPONENT RESPONSE REGULATOR"/>
    <property type="match status" value="1"/>
</dbReference>
<accession>A0A023X2E0</accession>
<dbReference type="RefSeq" id="WP_051589375.1">
    <property type="nucleotide sequence ID" value="NZ_CP007514.1"/>
</dbReference>
<dbReference type="GO" id="GO:0003677">
    <property type="term" value="F:DNA binding"/>
    <property type="evidence" value="ECO:0007669"/>
    <property type="project" value="UniProtKB-KW"/>
</dbReference>
<proteinExistence type="predicted"/>
<evidence type="ECO:0000256" key="1">
    <source>
        <dbReference type="ARBA" id="ARBA00022553"/>
    </source>
</evidence>
<dbReference type="CDD" id="cd17535">
    <property type="entry name" value="REC_NarL-like"/>
    <property type="match status" value="1"/>
</dbReference>
<dbReference type="SUPFAM" id="SSF52172">
    <property type="entry name" value="CheY-like"/>
    <property type="match status" value="1"/>
</dbReference>
<evidence type="ECO:0000259" key="4">
    <source>
        <dbReference type="PROSITE" id="PS50043"/>
    </source>
</evidence>
<dbReference type="HOGENOM" id="CLU_000445_90_10_11"/>
<dbReference type="PROSITE" id="PS00622">
    <property type="entry name" value="HTH_LUXR_1"/>
    <property type="match status" value="1"/>
</dbReference>
<dbReference type="AlphaFoldDB" id="A0A023X2E0"/>
<evidence type="ECO:0000313" key="8">
    <source>
        <dbReference type="Proteomes" id="UP000025229"/>
    </source>
</evidence>
<evidence type="ECO:0000256" key="3">
    <source>
        <dbReference type="PROSITE-ProRule" id="PRU00169"/>
    </source>
</evidence>
<reference evidence="7" key="2">
    <citation type="submission" date="2023-11" db="EMBL/GenBank/DDBJ databases">
        <title>MicrobeMod: A computational toolkit for identifying prokaryotic methylation and restriction-modification with nanopore sequencing.</title>
        <authorList>
            <person name="Crits-Christoph A."/>
            <person name="Kang S.C."/>
            <person name="Lee H."/>
            <person name="Ostrov N."/>
        </authorList>
    </citation>
    <scope>NUCLEOTIDE SEQUENCE</scope>
    <source>
        <strain evidence="7">ATCC 51242</strain>
    </source>
</reference>
<dbReference type="EMBL" id="JAWXXX010000001">
    <property type="protein sequence ID" value="MDX5893637.1"/>
    <property type="molecule type" value="Genomic_DNA"/>
</dbReference>
<gene>
    <name evidence="6" type="ORF">RradSPS_0946</name>
    <name evidence="7" type="ORF">SIL72_06285</name>
</gene>
<evidence type="ECO:0000256" key="2">
    <source>
        <dbReference type="ARBA" id="ARBA00023125"/>
    </source>
</evidence>
<keyword evidence="1 3" id="KW-0597">Phosphoprotein</keyword>
<dbReference type="Proteomes" id="UP001281130">
    <property type="component" value="Unassembled WGS sequence"/>
</dbReference>
<dbReference type="eggNOG" id="COG2197">
    <property type="taxonomic scope" value="Bacteria"/>
</dbReference>
<dbReference type="KEGG" id="rrd:RradSPS_0946"/>
<dbReference type="InterPro" id="IPR058245">
    <property type="entry name" value="NreC/VraR/RcsB-like_REC"/>
</dbReference>
<dbReference type="InterPro" id="IPR016032">
    <property type="entry name" value="Sig_transdc_resp-reg_C-effctor"/>
</dbReference>
<feature type="domain" description="HTH luxR-type" evidence="4">
    <location>
        <begin position="155"/>
        <end position="220"/>
    </location>
</feature>
<dbReference type="InterPro" id="IPR001789">
    <property type="entry name" value="Sig_transdc_resp-reg_receiver"/>
</dbReference>
<name>A0A023X2E0_RUBRA</name>
<evidence type="ECO:0000313" key="6">
    <source>
        <dbReference type="EMBL" id="AHY46229.1"/>
    </source>
</evidence>
<evidence type="ECO:0000313" key="7">
    <source>
        <dbReference type="EMBL" id="MDX5893637.1"/>
    </source>
</evidence>
<dbReference type="STRING" id="42256.RradSPS_0946"/>
<feature type="domain" description="Response regulatory" evidence="5">
    <location>
        <begin position="17"/>
        <end position="133"/>
    </location>
</feature>
<evidence type="ECO:0000259" key="5">
    <source>
        <dbReference type="PROSITE" id="PS50110"/>
    </source>
</evidence>
<dbReference type="SUPFAM" id="SSF46894">
    <property type="entry name" value="C-terminal effector domain of the bipartite response regulators"/>
    <property type="match status" value="1"/>
</dbReference>
<dbReference type="EMBL" id="CP007514">
    <property type="protein sequence ID" value="AHY46229.1"/>
    <property type="molecule type" value="Genomic_DNA"/>
</dbReference>
<keyword evidence="2 6" id="KW-0238">DNA-binding</keyword>
<dbReference type="Pfam" id="PF00196">
    <property type="entry name" value="GerE"/>
    <property type="match status" value="1"/>
</dbReference>
<keyword evidence="8" id="KW-1185">Reference proteome</keyword>
<protein>
    <submittedName>
        <fullName evidence="6">Response regulator containing a CheY-like receiver domain and an HTH DNA-binding domain</fullName>
    </submittedName>
    <submittedName>
        <fullName evidence="7">Response regulator transcription factor</fullName>
    </submittedName>
</protein>
<dbReference type="Proteomes" id="UP000025229">
    <property type="component" value="Chromosome"/>
</dbReference>
<dbReference type="InterPro" id="IPR039420">
    <property type="entry name" value="WalR-like"/>
</dbReference>
<dbReference type="PROSITE" id="PS50110">
    <property type="entry name" value="RESPONSE_REGULATORY"/>
    <property type="match status" value="1"/>
</dbReference>
<dbReference type="GO" id="GO:0006355">
    <property type="term" value="P:regulation of DNA-templated transcription"/>
    <property type="evidence" value="ECO:0007669"/>
    <property type="project" value="InterPro"/>
</dbReference>
<dbReference type="GO" id="GO:0000160">
    <property type="term" value="P:phosphorelay signal transduction system"/>
    <property type="evidence" value="ECO:0007669"/>
    <property type="project" value="InterPro"/>
</dbReference>
<dbReference type="SMART" id="SM00448">
    <property type="entry name" value="REC"/>
    <property type="match status" value="1"/>
</dbReference>
<dbReference type="PRINTS" id="PR00038">
    <property type="entry name" value="HTHLUXR"/>
</dbReference>
<sequence>MNGQETPRPAAARGRVRVAVADDHALFRQGIKEMLATAGDVEVVAEAATCEQAVAVVSKTKPDVVLLDLEMPGMGAEEAMRRMLQLSPRPRIVIVTMHDEPRLVRRFIGRGASAYLPKSASLTELVEAVRHAAEIRESPQGEKGVIVPQEIMDNPDRQADSLSGRELEILLQAARGMSNRQIANSLHLSEATVKRHLANIYAKIGVGSRSEATQKALSEGWISSFEVSRPEGRGRSRS</sequence>
<dbReference type="InterPro" id="IPR000792">
    <property type="entry name" value="Tscrpt_reg_LuxR_C"/>
</dbReference>